<dbReference type="SUPFAM" id="SSF56112">
    <property type="entry name" value="Protein kinase-like (PK-like)"/>
    <property type="match status" value="1"/>
</dbReference>
<dbReference type="InterPro" id="IPR011009">
    <property type="entry name" value="Kinase-like_dom_sf"/>
</dbReference>
<evidence type="ECO:0000313" key="2">
    <source>
        <dbReference type="EMBL" id="UYG17541.1"/>
    </source>
</evidence>
<dbReference type="InterPro" id="IPR006748">
    <property type="entry name" value="NH2Glyco/OHUrea_AB-resist_kin"/>
</dbReference>
<accession>A0ABY6G2U9</accession>
<dbReference type="RefSeq" id="WP_263594750.1">
    <property type="nucleotide sequence ID" value="NZ_CP107020.1"/>
</dbReference>
<evidence type="ECO:0000256" key="1">
    <source>
        <dbReference type="SAM" id="MobiDB-lite"/>
    </source>
</evidence>
<dbReference type="EMBL" id="CP107020">
    <property type="protein sequence ID" value="UYG17541.1"/>
    <property type="molecule type" value="Genomic_DNA"/>
</dbReference>
<sequence length="317" mass="33693">MGHRRRSPSTPRTDAPSASAPRAHVSPGGTPAAGDEADRRELAAVADDVAATWRLALGPPFPGGTASWVTPARDEAGRDLVLKIARTHDEARDEAAGLLAWQGRGAVTVHRTVVDGATTVLLLDRCRPGTPLAAAASAEEADEVIAALVRTLWIVPPPGSPFRPLAEMCDQWAGSAAARLGHDAHGLPAEMVEAGLDLFRRLPRDPVEPVLLATDLHHLNVLAVDEATTGPSRGPCGWRLIDPKPYVGDPHYDLLQQALNAPDRLAADPIGLIDRMAHLTGLDRDRARTWLFARCVQEAGAWDGLAEAAITLARVVL</sequence>
<organism evidence="2 3">
    <name type="scientific">Brachybacterium huguangmaarense</name>
    <dbReference type="NCBI Taxonomy" id="1652028"/>
    <lineage>
        <taxon>Bacteria</taxon>
        <taxon>Bacillati</taxon>
        <taxon>Actinomycetota</taxon>
        <taxon>Actinomycetes</taxon>
        <taxon>Micrococcales</taxon>
        <taxon>Dermabacteraceae</taxon>
        <taxon>Brachybacterium</taxon>
    </lineage>
</organism>
<reference evidence="2" key="1">
    <citation type="submission" date="2022-10" db="EMBL/GenBank/DDBJ databases">
        <title>Whole-Genome Sequencing of Brachybacterium huguangmaarense BRM-3, Isolated from Betula schmidtii.</title>
        <authorList>
            <person name="Haam D."/>
        </authorList>
    </citation>
    <scope>NUCLEOTIDE SEQUENCE</scope>
    <source>
        <strain evidence="2">BRM-3</strain>
    </source>
</reference>
<dbReference type="Proteomes" id="UP001164305">
    <property type="component" value="Chromosome"/>
</dbReference>
<gene>
    <name evidence="2" type="ORF">BRM3_03675</name>
</gene>
<name>A0ABY6G2U9_9MICO</name>
<proteinExistence type="predicted"/>
<protein>
    <submittedName>
        <fullName evidence="2">Aminoglycoside phosphotransferase family protein</fullName>
    </submittedName>
</protein>
<feature type="region of interest" description="Disordered" evidence="1">
    <location>
        <begin position="1"/>
        <end position="39"/>
    </location>
</feature>
<keyword evidence="3" id="KW-1185">Reference proteome</keyword>
<evidence type="ECO:0000313" key="3">
    <source>
        <dbReference type="Proteomes" id="UP001164305"/>
    </source>
</evidence>
<dbReference type="Pfam" id="PF04655">
    <property type="entry name" value="APH_6_hur"/>
    <property type="match status" value="1"/>
</dbReference>